<protein>
    <submittedName>
        <fullName evidence="3">Putative HNH endonuclease</fullName>
    </submittedName>
</protein>
<dbReference type="InterPro" id="IPR003611">
    <property type="entry name" value="NUMOD3"/>
</dbReference>
<reference evidence="3" key="1">
    <citation type="submission" date="2020-03" db="EMBL/GenBank/DDBJ databases">
        <title>The deep terrestrial virosphere.</title>
        <authorList>
            <person name="Holmfeldt K."/>
            <person name="Nilsson E."/>
            <person name="Simone D."/>
            <person name="Lopez-Fernandez M."/>
            <person name="Wu X."/>
            <person name="de Brujin I."/>
            <person name="Lundin D."/>
            <person name="Andersson A."/>
            <person name="Bertilsson S."/>
            <person name="Dopson M."/>
        </authorList>
    </citation>
    <scope>NUCLEOTIDE SEQUENCE</scope>
    <source>
        <strain evidence="4">MM415A00502</strain>
        <strain evidence="3">MM415B00571</strain>
    </source>
</reference>
<dbReference type="GO" id="GO:0004519">
    <property type="term" value="F:endonuclease activity"/>
    <property type="evidence" value="ECO:0007669"/>
    <property type="project" value="UniProtKB-KW"/>
</dbReference>
<accession>A0A6M3J3X2</accession>
<keyword evidence="3" id="KW-0540">Nuclease</keyword>
<dbReference type="GO" id="GO:0003677">
    <property type="term" value="F:DNA binding"/>
    <property type="evidence" value="ECO:0007669"/>
    <property type="project" value="InterPro"/>
</dbReference>
<feature type="domain" description="Nuclease associated modular" evidence="2">
    <location>
        <begin position="4"/>
        <end position="20"/>
    </location>
</feature>
<evidence type="ECO:0000256" key="1">
    <source>
        <dbReference type="SAM" id="MobiDB-lite"/>
    </source>
</evidence>
<feature type="domain" description="Nuclease associated modular" evidence="2">
    <location>
        <begin position="21"/>
        <end position="37"/>
    </location>
</feature>
<dbReference type="SMART" id="SM00496">
    <property type="entry name" value="IENR2"/>
    <property type="match status" value="3"/>
</dbReference>
<feature type="compositionally biased region" description="Basic and acidic residues" evidence="1">
    <location>
        <begin position="24"/>
        <end position="51"/>
    </location>
</feature>
<keyword evidence="3" id="KW-0255">Endonuclease</keyword>
<sequence length="219" mass="25841">MKKIRPPMSEKTRDKIRKARTGMKHSEETLSKMRESAKKAMTEERRKKMSDIAKKRMANRTKEQKYQVSLKLSAKLQGKNSVNWEGGKSSLENRVKRNFRHKLWRESVLKRDNFACRLCGYKDKKNHAHHIIKLKTIINENLLKIESYNFDIPALWDINNGKTYCLTCHRIIIHPQIKNQSIKKIAINLIKIIPENILPEEIKVQVIKFKKIMVLLDII</sequence>
<gene>
    <name evidence="4" type="ORF">MM415A00502_0023</name>
    <name evidence="3" type="ORF">MM415B00571_0033</name>
</gene>
<name>A0A6M3J3X2_9ZZZZ</name>
<organism evidence="3">
    <name type="scientific">viral metagenome</name>
    <dbReference type="NCBI Taxonomy" id="1070528"/>
    <lineage>
        <taxon>unclassified sequences</taxon>
        <taxon>metagenomes</taxon>
        <taxon>organismal metagenomes</taxon>
    </lineage>
</organism>
<feature type="compositionally biased region" description="Basic residues" evidence="1">
    <location>
        <begin position="14"/>
        <end position="23"/>
    </location>
</feature>
<keyword evidence="3" id="KW-0378">Hydrolase</keyword>
<feature type="region of interest" description="Disordered" evidence="1">
    <location>
        <begin position="1"/>
        <end position="51"/>
    </location>
</feature>
<feature type="domain" description="Nuclease associated modular" evidence="2">
    <location>
        <begin position="45"/>
        <end position="61"/>
    </location>
</feature>
<evidence type="ECO:0000313" key="3">
    <source>
        <dbReference type="EMBL" id="QJA63887.1"/>
    </source>
</evidence>
<proteinExistence type="predicted"/>
<dbReference type="AlphaFoldDB" id="A0A6M3J3X2"/>
<evidence type="ECO:0000313" key="4">
    <source>
        <dbReference type="EMBL" id="QJA81699.1"/>
    </source>
</evidence>
<evidence type="ECO:0000259" key="2">
    <source>
        <dbReference type="SMART" id="SM00496"/>
    </source>
</evidence>
<dbReference type="EMBL" id="MT142467">
    <property type="protein sequence ID" value="QJA81699.1"/>
    <property type="molecule type" value="Genomic_DNA"/>
</dbReference>
<dbReference type="EMBL" id="MT141508">
    <property type="protein sequence ID" value="QJA63887.1"/>
    <property type="molecule type" value="Genomic_DNA"/>
</dbReference>